<feature type="region of interest" description="Disordered" evidence="1">
    <location>
        <begin position="671"/>
        <end position="734"/>
    </location>
</feature>
<keyword evidence="4" id="KW-1185">Reference proteome</keyword>
<evidence type="ECO:0000259" key="2">
    <source>
        <dbReference type="Pfam" id="PF05170"/>
    </source>
</evidence>
<feature type="domain" description="AsmA" evidence="2">
    <location>
        <begin position="1"/>
        <end position="572"/>
    </location>
</feature>
<comment type="caution">
    <text evidence="3">The sequence shown here is derived from an EMBL/GenBank/DDBJ whole genome shotgun (WGS) entry which is preliminary data.</text>
</comment>
<dbReference type="PANTHER" id="PTHR30441">
    <property type="entry name" value="DUF748 DOMAIN-CONTAINING PROTEIN"/>
    <property type="match status" value="1"/>
</dbReference>
<dbReference type="Pfam" id="PF05170">
    <property type="entry name" value="AsmA"/>
    <property type="match status" value="1"/>
</dbReference>
<evidence type="ECO:0000313" key="4">
    <source>
        <dbReference type="Proteomes" id="UP000295724"/>
    </source>
</evidence>
<sequence length="734" mass="80429">MKKLIKWLVGLVAFLALLLVLAVILLPLVFDPNEHKVEIQRAASEQVGRDVSLNGPIEWSVFPWIAINLSDVDIANEKGFKGDFLAQVEQVSVRVKLLPLFSKQIKIGQVELVHPEINLQVAQSGRSNWQSIVNTLSGTTDEVSPDSGSSSDLEIKGISITQGTLNYTDAPADLQLEMTDLSFQSEAIKAGIPTDMNLTANLNLPIQNLTGQLSATWKVQNLTSGLGPVFDFSTLDLDGEMDAVLLKLTTGGEMVVDLAADSMKINLLTAQYGPMKVSTPVRGTQLSSNMSLSGAAVIDAFTLTELFEAMGSPVENQANNELSGSGSWSLVGDRLQLNQLKMTLDESSISGDVDVKQLSQMKGQFNLNINQMNMDDYLPNETTSSVAVTNKQETATMDLGQLSGQIKMGHLQLMGLQLSDITLNIKTQGKNITVEPLQAGFYQGLIKTELKLQPDNDSGKLQVMHQMKDFQAGDMLTDLMGTDYLTGLGQLIADIKIDEPFSERPFKTANGTLSYQLSDGDIVGIDVFQIMQKSLSLLNKSDVINNNEELKTAFGLMDIQATVSNGVLKTQTLKITSPYFNLDGDVEIDLDQQTIRGTIKPMLTNIPEGVLDKNFEKLLNIRIPVSLRGNLLEPDVSIDIEKLILESQKAKIDEKKEELKEDLFDALLGTKKNKKESNDPITTDGEPPVELTEKQKRRAEKDQAKRDLLESLLGGSKDKKDPEEKDADTDDGNQ</sequence>
<dbReference type="RefSeq" id="WP_099019545.1">
    <property type="nucleotide sequence ID" value="NZ_NIHB01000003.1"/>
</dbReference>
<feature type="compositionally biased region" description="Basic and acidic residues" evidence="1">
    <location>
        <begin position="691"/>
        <end position="709"/>
    </location>
</feature>
<dbReference type="GO" id="GO:0005886">
    <property type="term" value="C:plasma membrane"/>
    <property type="evidence" value="ECO:0007669"/>
    <property type="project" value="TreeGrafter"/>
</dbReference>
<gene>
    <name evidence="3" type="ORF">C8D91_2380</name>
</gene>
<dbReference type="GO" id="GO:0090313">
    <property type="term" value="P:regulation of protein targeting to membrane"/>
    <property type="evidence" value="ECO:0007669"/>
    <property type="project" value="TreeGrafter"/>
</dbReference>
<organism evidence="3 4">
    <name type="scientific">Marinicella litoralis</name>
    <dbReference type="NCBI Taxonomy" id="644220"/>
    <lineage>
        <taxon>Bacteria</taxon>
        <taxon>Pseudomonadati</taxon>
        <taxon>Pseudomonadota</taxon>
        <taxon>Gammaproteobacteria</taxon>
        <taxon>Lysobacterales</taxon>
        <taxon>Marinicellaceae</taxon>
        <taxon>Marinicella</taxon>
    </lineage>
</organism>
<dbReference type="InterPro" id="IPR052894">
    <property type="entry name" value="AsmA-related"/>
</dbReference>
<name>A0A4R6XKF4_9GAMM</name>
<evidence type="ECO:0000256" key="1">
    <source>
        <dbReference type="SAM" id="MobiDB-lite"/>
    </source>
</evidence>
<dbReference type="Proteomes" id="UP000295724">
    <property type="component" value="Unassembled WGS sequence"/>
</dbReference>
<feature type="compositionally biased region" description="Acidic residues" evidence="1">
    <location>
        <begin position="724"/>
        <end position="734"/>
    </location>
</feature>
<dbReference type="AlphaFoldDB" id="A0A4R6XKF4"/>
<dbReference type="OrthoDB" id="9766390at2"/>
<reference evidence="3 4" key="1">
    <citation type="submission" date="2019-03" db="EMBL/GenBank/DDBJ databases">
        <title>Genomic Encyclopedia of Type Strains, Phase IV (KMG-IV): sequencing the most valuable type-strain genomes for metagenomic binning, comparative biology and taxonomic classification.</title>
        <authorList>
            <person name="Goeker M."/>
        </authorList>
    </citation>
    <scope>NUCLEOTIDE SEQUENCE [LARGE SCALE GENOMIC DNA]</scope>
    <source>
        <strain evidence="3 4">DSM 25488</strain>
    </source>
</reference>
<proteinExistence type="predicted"/>
<dbReference type="PANTHER" id="PTHR30441:SF4">
    <property type="entry name" value="PROTEIN ASMA"/>
    <property type="match status" value="1"/>
</dbReference>
<evidence type="ECO:0000313" key="3">
    <source>
        <dbReference type="EMBL" id="TDR18460.1"/>
    </source>
</evidence>
<dbReference type="EMBL" id="SNZB01000005">
    <property type="protein sequence ID" value="TDR18460.1"/>
    <property type="molecule type" value="Genomic_DNA"/>
</dbReference>
<protein>
    <submittedName>
        <fullName evidence="3">Uncharacterized protein involved in outer membrane biogenesis</fullName>
    </submittedName>
</protein>
<accession>A0A4R6XKF4</accession>
<dbReference type="InterPro" id="IPR007844">
    <property type="entry name" value="AsmA"/>
</dbReference>